<gene>
    <name evidence="2" type="ORF">G7Z17_g8760</name>
</gene>
<protein>
    <submittedName>
        <fullName evidence="2">Uncharacterized protein</fullName>
    </submittedName>
</protein>
<evidence type="ECO:0000313" key="3">
    <source>
        <dbReference type="Proteomes" id="UP000722485"/>
    </source>
</evidence>
<evidence type="ECO:0000313" key="2">
    <source>
        <dbReference type="EMBL" id="KAF7545975.1"/>
    </source>
</evidence>
<dbReference type="Proteomes" id="UP000722485">
    <property type="component" value="Unassembled WGS sequence"/>
</dbReference>
<feature type="region of interest" description="Disordered" evidence="1">
    <location>
        <begin position="151"/>
        <end position="176"/>
    </location>
</feature>
<feature type="region of interest" description="Disordered" evidence="1">
    <location>
        <begin position="1"/>
        <end position="31"/>
    </location>
</feature>
<keyword evidence="3" id="KW-1185">Reference proteome</keyword>
<proteinExistence type="predicted"/>
<comment type="caution">
    <text evidence="2">The sequence shown here is derived from an EMBL/GenBank/DDBJ whole genome shotgun (WGS) entry which is preliminary data.</text>
</comment>
<feature type="region of interest" description="Disordered" evidence="1">
    <location>
        <begin position="258"/>
        <end position="278"/>
    </location>
</feature>
<sequence length="441" mass="47587">MHVNSAPADKGTTANSVSEPRQVAPGDLGPWGVTAGSLPPAACCPAAAPAPWIAFKGTRNPGVGGGKWRRGCGLWPRSMDPGTTKARYRCTDGQIERGSQPPTTLLVRLCVECRATAAPLRQASLLKSRRAMTPVQITNETRLATAKGLGRPVAVPAGRGPAAFETSPEERKEDAAGSVDMPAYLGLTRLTRPVAGVPIKKPAGAAGDMGAGGGTWPSERERVRGRVRQTHNATLQRLYSDCPGRETGSISHLGVWRTEQPCQNPPASPEAEGRLSSLPAASRRLASSSTPVHPRRPPLAIHHTVHRRRYRIHRSSYIHSIESIIYGRSWELHLCFLCLFVGFDDWHVVAVCFGTTRPLPIELLGMRGPPLWLEAEVVNGWSQGVVCQDAITEDPWRPWFQALLLRFPGSSLQTNPSLSDQALALALGICICRPLALVDAR</sequence>
<evidence type="ECO:0000256" key="1">
    <source>
        <dbReference type="SAM" id="MobiDB-lite"/>
    </source>
</evidence>
<feature type="compositionally biased region" description="Low complexity" evidence="1">
    <location>
        <begin position="151"/>
        <end position="163"/>
    </location>
</feature>
<organism evidence="2 3">
    <name type="scientific">Cylindrodendrum hubeiense</name>
    <dbReference type="NCBI Taxonomy" id="595255"/>
    <lineage>
        <taxon>Eukaryota</taxon>
        <taxon>Fungi</taxon>
        <taxon>Dikarya</taxon>
        <taxon>Ascomycota</taxon>
        <taxon>Pezizomycotina</taxon>
        <taxon>Sordariomycetes</taxon>
        <taxon>Hypocreomycetidae</taxon>
        <taxon>Hypocreales</taxon>
        <taxon>Nectriaceae</taxon>
        <taxon>Cylindrodendrum</taxon>
    </lineage>
</organism>
<reference evidence="2" key="1">
    <citation type="submission" date="2020-03" db="EMBL/GenBank/DDBJ databases">
        <title>Draft Genome Sequence of Cylindrodendrum hubeiense.</title>
        <authorList>
            <person name="Buettner E."/>
            <person name="Kellner H."/>
        </authorList>
    </citation>
    <scope>NUCLEOTIDE SEQUENCE</scope>
    <source>
        <strain evidence="2">IHI 201604</strain>
    </source>
</reference>
<dbReference type="AlphaFoldDB" id="A0A9P5H0N5"/>
<name>A0A9P5H0N5_9HYPO</name>
<dbReference type="EMBL" id="JAANBB010000231">
    <property type="protein sequence ID" value="KAF7545975.1"/>
    <property type="molecule type" value="Genomic_DNA"/>
</dbReference>
<accession>A0A9P5H0N5</accession>
<dbReference type="OrthoDB" id="10657703at2759"/>